<dbReference type="InterPro" id="IPR003591">
    <property type="entry name" value="Leu-rich_rpt_typical-subtyp"/>
</dbReference>
<dbReference type="SUPFAM" id="SSF48097">
    <property type="entry name" value="Regulator of G-protein signaling, RGS"/>
    <property type="match status" value="1"/>
</dbReference>
<feature type="region of interest" description="Disordered" evidence="3">
    <location>
        <begin position="516"/>
        <end position="535"/>
    </location>
</feature>
<dbReference type="InterPro" id="IPR044926">
    <property type="entry name" value="RGS_subdomain_2"/>
</dbReference>
<feature type="domain" description="RGS" evidence="5">
    <location>
        <begin position="639"/>
        <end position="707"/>
    </location>
</feature>
<organism evidence="6 7">
    <name type="scientific">Podila minutissima</name>
    <dbReference type="NCBI Taxonomy" id="64525"/>
    <lineage>
        <taxon>Eukaryota</taxon>
        <taxon>Fungi</taxon>
        <taxon>Fungi incertae sedis</taxon>
        <taxon>Mucoromycota</taxon>
        <taxon>Mortierellomycotina</taxon>
        <taxon>Mortierellomycetes</taxon>
        <taxon>Mortierellales</taxon>
        <taxon>Mortierellaceae</taxon>
        <taxon>Podila</taxon>
    </lineage>
</organism>
<dbReference type="Gene3D" id="3.80.10.10">
    <property type="entry name" value="Ribonuclease Inhibitor"/>
    <property type="match status" value="1"/>
</dbReference>
<dbReference type="InterPro" id="IPR001611">
    <property type="entry name" value="Leu-rich_rpt"/>
</dbReference>
<feature type="transmembrane region" description="Helical" evidence="4">
    <location>
        <begin position="242"/>
        <end position="265"/>
    </location>
</feature>
<feature type="transmembrane region" description="Helical" evidence="4">
    <location>
        <begin position="201"/>
        <end position="222"/>
    </location>
</feature>
<feature type="compositionally biased region" description="Low complexity" evidence="3">
    <location>
        <begin position="516"/>
        <end position="528"/>
    </location>
</feature>
<feature type="region of interest" description="Disordered" evidence="3">
    <location>
        <begin position="351"/>
        <end position="373"/>
    </location>
</feature>
<dbReference type="Pfam" id="PF13855">
    <property type="entry name" value="LRR_8"/>
    <property type="match status" value="1"/>
</dbReference>
<feature type="compositionally biased region" description="Basic and acidic residues" evidence="3">
    <location>
        <begin position="792"/>
        <end position="803"/>
    </location>
</feature>
<feature type="compositionally biased region" description="Polar residues" evidence="3">
    <location>
        <begin position="356"/>
        <end position="365"/>
    </location>
</feature>
<dbReference type="Gene3D" id="1.10.167.10">
    <property type="entry name" value="Regulator of G-protein Signalling 4, domain 2"/>
    <property type="match status" value="1"/>
</dbReference>
<protein>
    <recommendedName>
        <fullName evidence="5">RGS domain-containing protein</fullName>
    </recommendedName>
</protein>
<name>A0A9P5SJQ3_9FUNG</name>
<feature type="region of interest" description="Disordered" evidence="3">
    <location>
        <begin position="1322"/>
        <end position="1431"/>
    </location>
</feature>
<keyword evidence="4" id="KW-0472">Membrane</keyword>
<dbReference type="SMART" id="SM00364">
    <property type="entry name" value="LRR_BAC"/>
    <property type="match status" value="4"/>
</dbReference>
<feature type="transmembrane region" description="Helical" evidence="4">
    <location>
        <begin position="66"/>
        <end position="87"/>
    </location>
</feature>
<feature type="transmembrane region" description="Helical" evidence="4">
    <location>
        <begin position="99"/>
        <end position="117"/>
    </location>
</feature>
<gene>
    <name evidence="6" type="ORF">BG006_005553</name>
</gene>
<sequence length="1458" mass="161996">MADPHANDPSFNICYDVPRDQIPLGMFRRVFLICLGTLLSTISITSTILFQQISKNDNNLRQRGRYLVALQGYFSTFFLFVICFYQAYKCRIPCAVLFWGAYLGLIPFVLVFTGRAWRLITRFDRNNAIYQSRFAESDLDADLDPSSTQGSPSSSNLSTLHSLSNSDLEQEKAPQSSSPNIAPVVSKAWYNRYRSASDKQMLALAIILMLLSIAIGVAFQLTTPGIAVTPTINYMCHSGSEYTYPYTVAVIFLFVLSPFMVFQLRGINDGFGIRNELRSLTIFSVPCFICFFLLPAVAPDFSRKVLDRTTFMALILVASHIRAVIIPLIRHFKAYPHQCAYTSWRRQRKIDRENAKNQAKNGSTISEEDPALPTHMPPVHVPAGDLDQLAMEELGPDCHTRKGGVANIHGTIKNLIRNQRKQGFRVGITSVQGSTIDIQKTDWDAFVRVLEDRQLFDRLSAFTVREFCAENTRFLYEVSRLERRAAQYEKLRDLSLTPSGVPSATEELVPKRIRLSKSPSTSTTHSTLPPLPAQFSNDTHHRIKKIVSASSVSSSAPMLRTRRSSLSYVDDSEPSSPMASSSISTFMRYGSSPALPDLEEGSTYLSDSKSKSEAQLEIVGLPHEITPLPMPPTLLIQFEYIYKNFISLGGRLELNLSHDTVQALHRKARRADWHSGMFDGAIDEIQELLFRDVWPKFVTSSQGLRYATVDDLDRVEVCSTRSGDVSRTSFVTFEQHHPHPQSQAQASSTRTTTSPSIHVVSPKPSISVATSSRVAASLSDGVSVGQAGYGKSRREDEFHEEPSKTGFRTWLSKKSRTGITAAALISLEGRNEESLGIIEQSRKSSADRRNDEPLEEACHLTRVSESDRGIVHLARLHISSLIITSSSLHRLSHLVSLRLQGNRLIDLPHQIFRLPSLRELDVSQNLLTQISGLVGMLAPTLEELFLQSNRLECLPQQLGLLRRLRLLDIADNRLGCIPVEVQRLVSETPTAERPSFWRTNDQPTPTPTQAASGSGDGISNVQQEIAHPAQHQVEPAHEDGGHDDDDYVQIRQGMKCWARGNRFWQVGTPWSSAPSPLSPPVKRTSSYPPDISTASNISPSHLPGSSIEARSRANSEDSSIGIGVQWRSSRQMEATTTGSGSGSHHPGSLVDHKGYSKDSYTSCAWTLSLADICAQVAGEKLFQDAHYYCTEECHAKRGGTMVRADDPTDEEEEEEDEECMVQMMPEWTIDHLGLYHVAELRRQKEGYYDTPPTVSPRGLTRLTRPTDLTLEEADMEIERCSVCQARLHFSGMRWKGIGVMDERIVPLEWVACSVQCRGRVESEGRGQGFMKPRNTRQGSQSRSRSQSQASTQSSTSGSLVGDLGMGRYTTASIGDGSGSRAGSGSASPSLGSPGTGTNSTRGTSTLAREESCMRSVANVSTVPREEDDNEYQERYRQSVLYGLIKSRDLRRRARTLSL</sequence>
<evidence type="ECO:0000313" key="6">
    <source>
        <dbReference type="EMBL" id="KAF9331587.1"/>
    </source>
</evidence>
<feature type="region of interest" description="Disordered" evidence="3">
    <location>
        <begin position="733"/>
        <end position="765"/>
    </location>
</feature>
<dbReference type="SMART" id="SM00315">
    <property type="entry name" value="RGS"/>
    <property type="match status" value="1"/>
</dbReference>
<feature type="compositionally biased region" description="Low complexity" evidence="3">
    <location>
        <begin position="740"/>
        <end position="756"/>
    </location>
</feature>
<feature type="compositionally biased region" description="Low complexity" evidence="3">
    <location>
        <begin position="1382"/>
        <end position="1405"/>
    </location>
</feature>
<feature type="region of interest" description="Disordered" evidence="3">
    <location>
        <begin position="990"/>
        <end position="1019"/>
    </location>
</feature>
<evidence type="ECO:0000256" key="3">
    <source>
        <dbReference type="SAM" id="MobiDB-lite"/>
    </source>
</evidence>
<dbReference type="SMART" id="SM00369">
    <property type="entry name" value="LRR_TYP"/>
    <property type="match status" value="4"/>
</dbReference>
<dbReference type="SUPFAM" id="SSF52058">
    <property type="entry name" value="L domain-like"/>
    <property type="match status" value="1"/>
</dbReference>
<evidence type="ECO:0000313" key="7">
    <source>
        <dbReference type="Proteomes" id="UP000696485"/>
    </source>
</evidence>
<accession>A0A9P5SJQ3</accession>
<keyword evidence="2" id="KW-0677">Repeat</keyword>
<feature type="region of interest" description="Disordered" evidence="3">
    <location>
        <begin position="1068"/>
        <end position="1150"/>
    </location>
</feature>
<keyword evidence="7" id="KW-1185">Reference proteome</keyword>
<evidence type="ECO:0000259" key="5">
    <source>
        <dbReference type="PROSITE" id="PS50132"/>
    </source>
</evidence>
<feature type="compositionally biased region" description="Polar residues" evidence="3">
    <location>
        <begin position="1083"/>
        <end position="1099"/>
    </location>
</feature>
<dbReference type="PANTHER" id="PTHR48051">
    <property type="match status" value="1"/>
</dbReference>
<feature type="region of interest" description="Disordered" evidence="3">
    <location>
        <begin position="140"/>
        <end position="161"/>
    </location>
</feature>
<feature type="transmembrane region" description="Helical" evidence="4">
    <location>
        <begin position="30"/>
        <end position="54"/>
    </location>
</feature>
<dbReference type="EMBL" id="JAAAUY010000313">
    <property type="protein sequence ID" value="KAF9331587.1"/>
    <property type="molecule type" value="Genomic_DNA"/>
</dbReference>
<feature type="compositionally biased region" description="Low complexity" evidence="3">
    <location>
        <begin position="1335"/>
        <end position="1358"/>
    </location>
</feature>
<feature type="compositionally biased region" description="Polar residues" evidence="3">
    <location>
        <begin position="997"/>
        <end position="1019"/>
    </location>
</feature>
<proteinExistence type="predicted"/>
<dbReference type="PANTHER" id="PTHR48051:SF1">
    <property type="entry name" value="RAS SUPPRESSOR PROTEIN 1"/>
    <property type="match status" value="1"/>
</dbReference>
<keyword evidence="1" id="KW-0433">Leucine-rich repeat</keyword>
<evidence type="ECO:0000256" key="2">
    <source>
        <dbReference type="ARBA" id="ARBA00022737"/>
    </source>
</evidence>
<dbReference type="InterPro" id="IPR032675">
    <property type="entry name" value="LRR_dom_sf"/>
</dbReference>
<evidence type="ECO:0000256" key="1">
    <source>
        <dbReference type="ARBA" id="ARBA00022614"/>
    </source>
</evidence>
<feature type="compositionally biased region" description="Low complexity" evidence="3">
    <location>
        <begin position="144"/>
        <end position="161"/>
    </location>
</feature>
<keyword evidence="4" id="KW-0812">Transmembrane</keyword>
<dbReference type="GO" id="GO:0005737">
    <property type="term" value="C:cytoplasm"/>
    <property type="evidence" value="ECO:0007669"/>
    <property type="project" value="TreeGrafter"/>
</dbReference>
<dbReference type="InterPro" id="IPR036305">
    <property type="entry name" value="RGS_sf"/>
</dbReference>
<evidence type="ECO:0000256" key="4">
    <source>
        <dbReference type="SAM" id="Phobius"/>
    </source>
</evidence>
<dbReference type="PROSITE" id="PS50132">
    <property type="entry name" value="RGS"/>
    <property type="match status" value="1"/>
</dbReference>
<comment type="caution">
    <text evidence="6">The sequence shown here is derived from an EMBL/GenBank/DDBJ whole genome shotgun (WGS) entry which is preliminary data.</text>
</comment>
<dbReference type="Proteomes" id="UP000696485">
    <property type="component" value="Unassembled WGS sequence"/>
</dbReference>
<reference evidence="6" key="1">
    <citation type="journal article" date="2020" name="Fungal Divers.">
        <title>Resolving the Mortierellaceae phylogeny through synthesis of multi-gene phylogenetics and phylogenomics.</title>
        <authorList>
            <person name="Vandepol N."/>
            <person name="Liber J."/>
            <person name="Desiro A."/>
            <person name="Na H."/>
            <person name="Kennedy M."/>
            <person name="Barry K."/>
            <person name="Grigoriev I.V."/>
            <person name="Miller A.N."/>
            <person name="O'Donnell K."/>
            <person name="Stajich J.E."/>
            <person name="Bonito G."/>
        </authorList>
    </citation>
    <scope>NUCLEOTIDE SEQUENCE</scope>
    <source>
        <strain evidence="6">NVP1</strain>
    </source>
</reference>
<feature type="transmembrane region" description="Helical" evidence="4">
    <location>
        <begin position="277"/>
        <end position="298"/>
    </location>
</feature>
<keyword evidence="4" id="KW-1133">Transmembrane helix</keyword>
<dbReference type="InterPro" id="IPR016137">
    <property type="entry name" value="RGS"/>
</dbReference>
<feature type="region of interest" description="Disordered" evidence="3">
    <location>
        <begin position="785"/>
        <end position="805"/>
    </location>
</feature>
<dbReference type="PROSITE" id="PS51450">
    <property type="entry name" value="LRR"/>
    <property type="match status" value="2"/>
</dbReference>
<dbReference type="InterPro" id="IPR050216">
    <property type="entry name" value="LRR_domain-containing"/>
</dbReference>